<dbReference type="AlphaFoldDB" id="A0A346CI65"/>
<feature type="signal peptide" evidence="5">
    <location>
        <begin position="1"/>
        <end position="19"/>
    </location>
</feature>
<dbReference type="GO" id="GO:0005186">
    <property type="term" value="F:pheromone activity"/>
    <property type="evidence" value="ECO:0007669"/>
    <property type="project" value="UniProtKB-KW"/>
</dbReference>
<evidence type="ECO:0000256" key="5">
    <source>
        <dbReference type="SAM" id="SignalP"/>
    </source>
</evidence>
<name>A0A346CI65_EUPRA</name>
<dbReference type="GO" id="GO:0005576">
    <property type="term" value="C:extracellular region"/>
    <property type="evidence" value="ECO:0007669"/>
    <property type="project" value="UniProtKB-SubCell"/>
</dbReference>
<reference evidence="6" key="1">
    <citation type="journal article" date="2018" name="J. Eukaryot. Microbiol.">
        <title>The Sub-Chromosomic Macronuclear Pheromone Genes of the Ciliate Euplotes raikovi: Comparative Structural Analysis and Insights into the Mechanism of Expression.</title>
        <authorList>
            <person name="Ricci F."/>
            <person name="Candelori A."/>
            <person name="Brandi A."/>
            <person name="Alimenti C."/>
            <person name="Luporini P."/>
            <person name="Vallesi A."/>
        </authorList>
    </citation>
    <scope>NUCLEOTIDE SEQUENCE</scope>
</reference>
<protein>
    <submittedName>
        <fullName evidence="6">Er-22 pheromone</fullName>
    </submittedName>
</protein>
<keyword evidence="3" id="KW-0588">Pheromone</keyword>
<dbReference type="EMBL" id="MH423860">
    <property type="protein sequence ID" value="AXL95190.1"/>
    <property type="molecule type" value="Genomic_DNA"/>
</dbReference>
<dbReference type="Pfam" id="PF06360">
    <property type="entry name" value="E_raikovi_mat"/>
    <property type="match status" value="1"/>
</dbReference>
<keyword evidence="2" id="KW-0964">Secreted</keyword>
<keyword evidence="5" id="KW-0732">Signal</keyword>
<dbReference type="SUPFAM" id="SSF47014">
    <property type="entry name" value="Protozoan pheromone proteins"/>
    <property type="match status" value="1"/>
</dbReference>
<feature type="chain" id="PRO_5016740797" evidence="5">
    <location>
        <begin position="20"/>
        <end position="74"/>
    </location>
</feature>
<accession>A0A346CI65</accession>
<dbReference type="SMR" id="A0A346CI65"/>
<dbReference type="InterPro" id="IPR036245">
    <property type="entry name" value="Pheromone_protoz_sf"/>
</dbReference>
<evidence type="ECO:0000313" key="6">
    <source>
        <dbReference type="EMBL" id="AXL95190.1"/>
    </source>
</evidence>
<sequence length="74" mass="8085">MNKVAILAIIAMVLFSTNAFRLQSKLRSNVEAQTQTRDICDIAIAQCSLTLCQDCENTPICELAVKGSCPPPWS</sequence>
<comment type="subcellular location">
    <subcellularLocation>
        <location evidence="1">Secreted</location>
    </subcellularLocation>
</comment>
<evidence type="ECO:0000256" key="1">
    <source>
        <dbReference type="ARBA" id="ARBA00004613"/>
    </source>
</evidence>
<evidence type="ECO:0000256" key="4">
    <source>
        <dbReference type="ARBA" id="ARBA00023157"/>
    </source>
</evidence>
<evidence type="ECO:0000256" key="2">
    <source>
        <dbReference type="ARBA" id="ARBA00022525"/>
    </source>
</evidence>
<proteinExistence type="predicted"/>
<organism evidence="6">
    <name type="scientific">Euplotes raikovi</name>
    <dbReference type="NCBI Taxonomy" id="5938"/>
    <lineage>
        <taxon>Eukaryota</taxon>
        <taxon>Sar</taxon>
        <taxon>Alveolata</taxon>
        <taxon>Ciliophora</taxon>
        <taxon>Intramacronucleata</taxon>
        <taxon>Spirotrichea</taxon>
        <taxon>Hypotrichia</taxon>
        <taxon>Euplotida</taxon>
        <taxon>Euplotidae</taxon>
        <taxon>Euplotes</taxon>
    </lineage>
</organism>
<keyword evidence="4" id="KW-1015">Disulfide bond</keyword>
<evidence type="ECO:0000256" key="3">
    <source>
        <dbReference type="ARBA" id="ARBA00023044"/>
    </source>
</evidence>
<dbReference type="InterPro" id="IPR009064">
    <property type="entry name" value="Pheromone_protoz"/>
</dbReference>